<keyword evidence="1" id="KW-0472">Membrane</keyword>
<reference evidence="2 3" key="1">
    <citation type="submission" date="2016-06" db="EMBL/GenBank/DDBJ databases">
        <authorList>
            <person name="Kjaerup R.B."/>
            <person name="Dalgaard T.S."/>
            <person name="Juul-Madsen H.R."/>
        </authorList>
    </citation>
    <scope>NUCLEOTIDE SEQUENCE [LARGE SCALE GENOMIC DNA]</scope>
    <source>
        <strain evidence="2 3">GCSL-Mp3</strain>
    </source>
</reference>
<feature type="transmembrane region" description="Helical" evidence="1">
    <location>
        <begin position="12"/>
        <end position="31"/>
    </location>
</feature>
<feature type="transmembrane region" description="Helical" evidence="1">
    <location>
        <begin position="85"/>
        <end position="103"/>
    </location>
</feature>
<protein>
    <submittedName>
        <fullName evidence="2">Uncharacterized protein</fullName>
    </submittedName>
</protein>
<evidence type="ECO:0000313" key="2">
    <source>
        <dbReference type="EMBL" id="OBU05993.1"/>
    </source>
</evidence>
<accession>A0A1B8HA97</accession>
<keyword evidence="1" id="KW-1133">Transmembrane helix</keyword>
<feature type="transmembrane region" description="Helical" evidence="1">
    <location>
        <begin position="43"/>
        <end position="65"/>
    </location>
</feature>
<organism evidence="2 3">
    <name type="scientific">Morganella psychrotolerans</name>
    <dbReference type="NCBI Taxonomy" id="368603"/>
    <lineage>
        <taxon>Bacteria</taxon>
        <taxon>Pseudomonadati</taxon>
        <taxon>Pseudomonadota</taxon>
        <taxon>Gammaproteobacteria</taxon>
        <taxon>Enterobacterales</taxon>
        <taxon>Morganellaceae</taxon>
        <taxon>Morganella</taxon>
    </lineage>
</organism>
<proteinExistence type="predicted"/>
<dbReference type="Proteomes" id="UP000092247">
    <property type="component" value="Unassembled WGS sequence"/>
</dbReference>
<sequence>MTDFNTLSIVPFGWFKLILFYITSIIIFLLIRKAKAFFTPKRPFFLELLYLISILIIGSSYLIIFAHGEKFYIGSLFIEKGNKDLIRYSSLFFYVVVISVLLSKYKKIN</sequence>
<comment type="caution">
    <text evidence="2">The sequence shown here is derived from an EMBL/GenBank/DDBJ whole genome shotgun (WGS) entry which is preliminary data.</text>
</comment>
<dbReference type="AlphaFoldDB" id="A0A1B8HA97"/>
<evidence type="ECO:0000256" key="1">
    <source>
        <dbReference type="SAM" id="Phobius"/>
    </source>
</evidence>
<dbReference type="EMBL" id="LZEX01000023">
    <property type="protein sequence ID" value="OBU05993.1"/>
    <property type="molecule type" value="Genomic_DNA"/>
</dbReference>
<gene>
    <name evidence="2" type="ORF">AYY17_06610</name>
</gene>
<keyword evidence="1" id="KW-0812">Transmembrane</keyword>
<name>A0A1B8HA97_9GAMM</name>
<evidence type="ECO:0000313" key="3">
    <source>
        <dbReference type="Proteomes" id="UP000092247"/>
    </source>
</evidence>